<evidence type="ECO:0000313" key="2">
    <source>
        <dbReference type="Proteomes" id="UP000264006"/>
    </source>
</evidence>
<geneLocation type="plasmid" evidence="2">
    <name>pedy32-46i</name>
</geneLocation>
<dbReference type="AlphaFoldDB" id="A0A346Y6S4"/>
<gene>
    <name evidence="1" type="ORF">DVS28_b0428</name>
</gene>
<keyword evidence="1" id="KW-0614">Plasmid</keyword>
<proteinExistence type="predicted"/>
<accession>A0A346Y6S4</accession>
<keyword evidence="2" id="KW-1185">Reference proteome</keyword>
<dbReference type="KEGG" id="euz:DVS28_b0428"/>
<protein>
    <submittedName>
        <fullName evidence="1">Uncharacterized protein</fullName>
    </submittedName>
</protein>
<name>A0A346Y6S4_9ACTN</name>
<sequence length="65" mass="6788">MNLMTRQLLAAVAGALLLGCTPPPPGLAPAAQQQMDAVEEIRSDVDAIRQSEQDRIDGITDSLGG</sequence>
<dbReference type="PROSITE" id="PS51257">
    <property type="entry name" value="PROKAR_LIPOPROTEIN"/>
    <property type="match status" value="1"/>
</dbReference>
<organism evidence="1 2">
    <name type="scientific">Euzebya pacifica</name>
    <dbReference type="NCBI Taxonomy" id="1608957"/>
    <lineage>
        <taxon>Bacteria</taxon>
        <taxon>Bacillati</taxon>
        <taxon>Actinomycetota</taxon>
        <taxon>Nitriliruptoria</taxon>
        <taxon>Euzebyales</taxon>
    </lineage>
</organism>
<dbReference type="EMBL" id="CP031166">
    <property type="protein sequence ID" value="AXV10171.1"/>
    <property type="molecule type" value="Genomic_DNA"/>
</dbReference>
<dbReference type="Proteomes" id="UP000264006">
    <property type="component" value="Plasmid pEDY32-46I"/>
</dbReference>
<evidence type="ECO:0000313" key="1">
    <source>
        <dbReference type="EMBL" id="AXV10171.1"/>
    </source>
</evidence>
<reference evidence="1 2" key="1">
    <citation type="submission" date="2018-09" db="EMBL/GenBank/DDBJ databases">
        <title>Complete genome sequence of Euzebya sp. DY32-46 isolated from seawater of Pacific Ocean.</title>
        <authorList>
            <person name="Xu L."/>
            <person name="Wu Y.-H."/>
            <person name="Xu X.-W."/>
        </authorList>
    </citation>
    <scope>NUCLEOTIDE SEQUENCE [LARGE SCALE GENOMIC DNA]</scope>
    <source>
        <strain evidence="1 2">DY32-46</strain>
        <plasmid evidence="2">pedy32-46i</plasmid>
    </source>
</reference>